<proteinExistence type="predicted"/>
<evidence type="ECO:0000313" key="1">
    <source>
        <dbReference type="EMBL" id="KAG4304698.1"/>
    </source>
</evidence>
<evidence type="ECO:0000313" key="2">
    <source>
        <dbReference type="Proteomes" id="UP000768646"/>
    </source>
</evidence>
<dbReference type="EMBL" id="JABTEG010000006">
    <property type="protein sequence ID" value="KAG4304698.1"/>
    <property type="molecule type" value="Genomic_DNA"/>
</dbReference>
<sequence length="434" mass="47983">MTTSTNPPLGTSTTPSTTGGLFGTSFGTSSFGGTTPAVPMNTSSIFGASSNNGPGINTSTTFGTTSGITTGISSNFPINTTLNTAGGVSQAPFQSSVSTSFGTFSQQNTQSMNTSSLSNLPSYTWGGPSQKMVSRYNQLQIQTSTDMLGTDGSKRGMGQSNILGSSSILGLDQFPSIVDQLQRLKNAWDPTHPDCAFQYYFYNRVPLDEVALYVKPLHHNQQKWDEAVANRPENSVVPALAIGFSDIQKRVQLQEQQVMAYRIRMHEIVNKLGELSRKHDLSTTVKISEITLRHLELERRSLALATKVQVLKGRGYALQSEEENLKQRLNELTMKINDPSVFGKMNELWARMTFIREKAKSIEKAREGGIIISINWRKDEEQLEKITKVLGDQHAGISYIIHVLRSDLNEVEKALEMIEERKKIFEQSRSRGSK</sequence>
<accession>A0ACB7CCM4</accession>
<gene>
    <name evidence="1" type="ORF">PORY_001751</name>
</gene>
<comment type="caution">
    <text evidence="1">The sequence shown here is derived from an EMBL/GenBank/DDBJ whole genome shotgun (WGS) entry which is preliminary data.</text>
</comment>
<protein>
    <submittedName>
        <fullName evidence="1">Uncharacterized protein</fullName>
    </submittedName>
</protein>
<keyword evidence="2" id="KW-1185">Reference proteome</keyword>
<dbReference type="Proteomes" id="UP000768646">
    <property type="component" value="Unassembled WGS sequence"/>
</dbReference>
<organism evidence="1 2">
    <name type="scientific">Pneumocystis oryctolagi</name>
    <dbReference type="NCBI Taxonomy" id="42067"/>
    <lineage>
        <taxon>Eukaryota</taxon>
        <taxon>Fungi</taxon>
        <taxon>Dikarya</taxon>
        <taxon>Ascomycota</taxon>
        <taxon>Taphrinomycotina</taxon>
        <taxon>Pneumocystomycetes</taxon>
        <taxon>Pneumocystaceae</taxon>
        <taxon>Pneumocystis</taxon>
    </lineage>
</organism>
<reference evidence="1 2" key="1">
    <citation type="journal article" date="2021" name="Commun. Biol.">
        <title>Genomic insights into the host specific adaptation of the Pneumocystis genus.</title>
        <authorList>
            <person name="Cisse O.H."/>
            <person name="Ma L."/>
            <person name="Dekker J.P."/>
            <person name="Khil P.P."/>
            <person name="Youn J.-H."/>
            <person name="Brenchley J.M."/>
            <person name="Blair R."/>
            <person name="Pahar B."/>
            <person name="Chabe M."/>
            <person name="Van Rompay K.K.A."/>
            <person name="Keesler R."/>
            <person name="Sukura A."/>
            <person name="Hirsch V."/>
            <person name="Kutty G."/>
            <person name="Liu Y."/>
            <person name="Peng L."/>
            <person name="Chen J."/>
            <person name="Song J."/>
            <person name="Weissenbacher-Lang C."/>
            <person name="Xu J."/>
            <person name="Upham N.S."/>
            <person name="Stajich J.E."/>
            <person name="Cuomo C.A."/>
            <person name="Cushion M.T."/>
            <person name="Kovacs J.A."/>
        </authorList>
    </citation>
    <scope>NUCLEOTIDE SEQUENCE [LARGE SCALE GENOMIC DNA]</scope>
    <source>
        <strain evidence="1 2">RABM</strain>
    </source>
</reference>
<name>A0ACB7CCM4_9ASCO</name>